<evidence type="ECO:0000256" key="5">
    <source>
        <dbReference type="ARBA" id="ARBA00022927"/>
    </source>
</evidence>
<sequence length="67" mass="7403">MRGPQGWEWLVILVIVLLLFGARRLPDLARSVGRSLRVFRSEVRDGRDGPDDDTSSRPSGDDGGPRA</sequence>
<dbReference type="Gene3D" id="1.20.5.3310">
    <property type="match status" value="1"/>
</dbReference>
<comment type="subunit">
    <text evidence="9">The Tat system comprises two distinct complexes: a TatABC complex, containing multiple copies of TatA, TatB and TatC subunits, and a separate TatA complex, containing only TatA subunits. Substrates initially bind to the TatABC complex, which probably triggers association of the separate TatA complex to form the active translocon.</text>
</comment>
<dbReference type="PANTHER" id="PTHR42982">
    <property type="entry name" value="SEC-INDEPENDENT PROTEIN TRANSLOCASE PROTEIN TATA"/>
    <property type="match status" value="1"/>
</dbReference>
<evidence type="ECO:0000256" key="6">
    <source>
        <dbReference type="ARBA" id="ARBA00022989"/>
    </source>
</evidence>
<keyword evidence="7 9" id="KW-0811">Translocation</keyword>
<evidence type="ECO:0000256" key="9">
    <source>
        <dbReference type="HAMAP-Rule" id="MF_00236"/>
    </source>
</evidence>
<evidence type="ECO:0000256" key="4">
    <source>
        <dbReference type="ARBA" id="ARBA00022692"/>
    </source>
</evidence>
<dbReference type="OrthoDB" id="5245163at2"/>
<gene>
    <name evidence="9" type="primary">tatA</name>
    <name evidence="11" type="ORF">AFE02nite_06300</name>
</gene>
<proteinExistence type="inferred from homology"/>
<organism evidence="11 12">
    <name type="scientific">Actinotalea fermentans</name>
    <dbReference type="NCBI Taxonomy" id="43671"/>
    <lineage>
        <taxon>Bacteria</taxon>
        <taxon>Bacillati</taxon>
        <taxon>Actinomycetota</taxon>
        <taxon>Actinomycetes</taxon>
        <taxon>Micrococcales</taxon>
        <taxon>Cellulomonadaceae</taxon>
        <taxon>Actinotalea</taxon>
    </lineage>
</organism>
<comment type="subcellular location">
    <subcellularLocation>
        <location evidence="1 9">Cell membrane</location>
        <topology evidence="1 9">Single-pass membrane protein</topology>
    </subcellularLocation>
</comment>
<keyword evidence="2 9" id="KW-0813">Transport</keyword>
<dbReference type="GO" id="GO:0008320">
    <property type="term" value="F:protein transmembrane transporter activity"/>
    <property type="evidence" value="ECO:0007669"/>
    <property type="project" value="UniProtKB-UniRule"/>
</dbReference>
<dbReference type="HAMAP" id="MF_00236">
    <property type="entry name" value="TatA_E"/>
    <property type="match status" value="1"/>
</dbReference>
<keyword evidence="4 9" id="KW-0812">Transmembrane</keyword>
<protein>
    <recommendedName>
        <fullName evidence="9">Sec-independent protein translocase protein TatA</fullName>
    </recommendedName>
</protein>
<dbReference type="Pfam" id="PF02416">
    <property type="entry name" value="TatA_B_E"/>
    <property type="match status" value="1"/>
</dbReference>
<keyword evidence="6 9" id="KW-1133">Transmembrane helix</keyword>
<evidence type="ECO:0000256" key="3">
    <source>
        <dbReference type="ARBA" id="ARBA00022475"/>
    </source>
</evidence>
<evidence type="ECO:0000256" key="2">
    <source>
        <dbReference type="ARBA" id="ARBA00022448"/>
    </source>
</evidence>
<dbReference type="NCBIfam" id="TIGR01411">
    <property type="entry name" value="tatAE"/>
    <property type="match status" value="1"/>
</dbReference>
<evidence type="ECO:0000256" key="10">
    <source>
        <dbReference type="SAM" id="MobiDB-lite"/>
    </source>
</evidence>
<dbReference type="AlphaFoldDB" id="A0A511YUQ6"/>
<evidence type="ECO:0000313" key="11">
    <source>
        <dbReference type="EMBL" id="GEN78896.1"/>
    </source>
</evidence>
<keyword evidence="12" id="KW-1185">Reference proteome</keyword>
<dbReference type="PANTHER" id="PTHR42982:SF8">
    <property type="entry name" value="SEC-INDEPENDENT PROTEIN TRANSLOCASE PROTEIN TATA"/>
    <property type="match status" value="1"/>
</dbReference>
<name>A0A511YUQ6_9CELL</name>
<evidence type="ECO:0000256" key="7">
    <source>
        <dbReference type="ARBA" id="ARBA00023010"/>
    </source>
</evidence>
<dbReference type="InterPro" id="IPR003369">
    <property type="entry name" value="TatA/B/E"/>
</dbReference>
<dbReference type="Proteomes" id="UP000321484">
    <property type="component" value="Unassembled WGS sequence"/>
</dbReference>
<comment type="caution">
    <text evidence="11">The sequence shown here is derived from an EMBL/GenBank/DDBJ whole genome shotgun (WGS) entry which is preliminary data.</text>
</comment>
<keyword evidence="3 9" id="KW-1003">Cell membrane</keyword>
<keyword evidence="5 9" id="KW-0653">Protein transport</keyword>
<accession>A0A511YUQ6</accession>
<dbReference type="RefSeq" id="WP_034247499.1">
    <property type="nucleotide sequence ID" value="NZ_BJYK01000001.1"/>
</dbReference>
<evidence type="ECO:0000256" key="8">
    <source>
        <dbReference type="ARBA" id="ARBA00023136"/>
    </source>
</evidence>
<dbReference type="GO" id="GO:0043953">
    <property type="term" value="P:protein transport by the Tat complex"/>
    <property type="evidence" value="ECO:0007669"/>
    <property type="project" value="UniProtKB-UniRule"/>
</dbReference>
<comment type="function">
    <text evidence="9">Part of the twin-arginine translocation (Tat) system that transports large folded proteins containing a characteristic twin-arginine motif in their signal peptide across membranes. TatA could form the protein-conducting channel of the Tat system.</text>
</comment>
<reference evidence="11 12" key="1">
    <citation type="submission" date="2019-07" db="EMBL/GenBank/DDBJ databases">
        <title>Whole genome shotgun sequence of Actinotalea fermentans NBRC 105374.</title>
        <authorList>
            <person name="Hosoyama A."/>
            <person name="Uohara A."/>
            <person name="Ohji S."/>
            <person name="Ichikawa N."/>
        </authorList>
    </citation>
    <scope>NUCLEOTIDE SEQUENCE [LARGE SCALE GENOMIC DNA]</scope>
    <source>
        <strain evidence="11 12">NBRC 105374</strain>
    </source>
</reference>
<dbReference type="InterPro" id="IPR006312">
    <property type="entry name" value="TatA/E"/>
</dbReference>
<evidence type="ECO:0000256" key="1">
    <source>
        <dbReference type="ARBA" id="ARBA00004162"/>
    </source>
</evidence>
<dbReference type="GO" id="GO:0033281">
    <property type="term" value="C:TAT protein transport complex"/>
    <property type="evidence" value="ECO:0007669"/>
    <property type="project" value="UniProtKB-UniRule"/>
</dbReference>
<feature type="region of interest" description="Disordered" evidence="10">
    <location>
        <begin position="43"/>
        <end position="67"/>
    </location>
</feature>
<keyword evidence="8 9" id="KW-0472">Membrane</keyword>
<comment type="similarity">
    <text evidence="9">Belongs to the TatA/E family.</text>
</comment>
<evidence type="ECO:0000313" key="12">
    <source>
        <dbReference type="Proteomes" id="UP000321484"/>
    </source>
</evidence>
<dbReference type="EMBL" id="BJYK01000001">
    <property type="protein sequence ID" value="GEN78896.1"/>
    <property type="molecule type" value="Genomic_DNA"/>
</dbReference>